<evidence type="ECO:0000256" key="4">
    <source>
        <dbReference type="ARBA" id="ARBA00022807"/>
    </source>
</evidence>
<feature type="region of interest" description="Disordered" evidence="5">
    <location>
        <begin position="310"/>
        <end position="360"/>
    </location>
</feature>
<dbReference type="PROSITE" id="PS50600">
    <property type="entry name" value="ULP_PROTEASE"/>
    <property type="match status" value="1"/>
</dbReference>
<dbReference type="InterPro" id="IPR003653">
    <property type="entry name" value="Peptidase_C48_C"/>
</dbReference>
<dbReference type="InterPro" id="IPR038765">
    <property type="entry name" value="Papain-like_cys_pep_sf"/>
</dbReference>
<comment type="similarity">
    <text evidence="1">Belongs to the peptidase C48 family.</text>
</comment>
<feature type="region of interest" description="Disordered" evidence="5">
    <location>
        <begin position="1709"/>
        <end position="1902"/>
    </location>
</feature>
<proteinExistence type="inferred from homology"/>
<feature type="region of interest" description="Disordered" evidence="5">
    <location>
        <begin position="1397"/>
        <end position="1425"/>
    </location>
</feature>
<dbReference type="GO" id="GO:0016926">
    <property type="term" value="P:protein desumoylation"/>
    <property type="evidence" value="ECO:0007669"/>
    <property type="project" value="TreeGrafter"/>
</dbReference>
<organism evidence="8 9">
    <name type="scientific">Folsomia candida</name>
    <name type="common">Springtail</name>
    <dbReference type="NCBI Taxonomy" id="158441"/>
    <lineage>
        <taxon>Eukaryota</taxon>
        <taxon>Metazoa</taxon>
        <taxon>Ecdysozoa</taxon>
        <taxon>Arthropoda</taxon>
        <taxon>Hexapoda</taxon>
        <taxon>Collembola</taxon>
        <taxon>Entomobryomorpha</taxon>
        <taxon>Isotomoidea</taxon>
        <taxon>Isotomidae</taxon>
        <taxon>Proisotominae</taxon>
        <taxon>Folsomia</taxon>
    </lineage>
</organism>
<keyword evidence="6" id="KW-1133">Transmembrane helix</keyword>
<dbReference type="Pfam" id="PF02902">
    <property type="entry name" value="Peptidase_C48"/>
    <property type="match status" value="1"/>
</dbReference>
<evidence type="ECO:0000313" key="8">
    <source>
        <dbReference type="EMBL" id="OXA36641.1"/>
    </source>
</evidence>
<dbReference type="SUPFAM" id="SSF57903">
    <property type="entry name" value="FYVE/PHD zinc finger"/>
    <property type="match status" value="1"/>
</dbReference>
<sequence length="2127" mass="241503">MSSYMKSKKNDLPKSKSDEGSLCDDANKISQSEYEAMNEADPLMTPGTGVTVRKSDLQEIETEGVLISDHVIDGYLAMRLKQLDFYNVKYLPITFMVPSLIQNVPQINEVDESGAVIYQVNQQMMNNAISPDLEFLLITVFRGMHYFLVKLDLKSNEVHVFDSIPISQERLLSVENTIREILLSVEQEVGKRHWKMCIIQNTPAQTNSTDCGLYVLYNFEAILCRTQEFTPTLTYDDLKVFRIKVVSHFEYYREVHVNAKNIADPTNSPSLAQPIEVLEVWRTVDKREDTKKITLSTKFENIEVQPAILTSSPHRSGSTSNTSTESEKLMKSGPDFDQSLSPSFDDSGETVVTSPNSPPSSKINASLSTLAKLTPISGTSGKLFTSSYPLFFTADDLQCLNYSDPLYPNIVEAYLYSTLHDAEGLRLYTLLTSQFVQANYTMNNGRYVTDSAGNPYFKIEVNTSEIANISTRYFVSPFITNEEYALIYGDTETQFIYIFNPMGITRTRRSILLDVARKLVLCFKGKGTTWSYKTNQCINLSGSSDSGILILQQFERLLFGTSYDFIPFSNMRIKIMDRQSMGNEPLVFHHTSPVRNVLKLSSNKSKPPVDDAETNRENDLVSADRQGQRMRRLINKASERKFELSDFTDTAKLKSLEIGDGHRKDLLALIRKIGCSNLNISTREALKEQYSPELSHKIFGVLSHYKCIQKYGKSLLLKNTKLHVESCTMLEPFVGSPSSSHTDSQIYTGSTMTWEPSVDNINNSTTSPISPELVLPNTSEFEISTPKMKLRERPRRKIIFTPTTNNPLKKSFRTPETRYKFCICKEHRGGPMIKCSAIPRCTNGLWFHYEVPDSPRPECVNVCDEDRLSGTKWFCPSCISINSIPSFKKETSVPGGLIIKDIELANDIIQDNSDFPMRTVDENEGINSIPSFKEETSLPRGLIMKDIELPDDIIQDSSDIPMHTGDENEDITEDESHTRDQFDQVAEDAPLLTNGSEVFTIDDVIEIEGLPPQIKNYQRPDSITIRIPYKDFADIWDFELLRPIPQSNWATLIDQQLANMDFPCSFHVQDSKPTSPKMQQTQGVIRKVKGYCRYARRHSADQSLCQTKFSCKIINHLGLHEESRGDLASEDVSIECELSGNFVLFQTSLAILEESLDTYINRKYDLLIGKKVRDKPTILFICSGHFMHANSKYCPSSPCNFPALHAFALLIESRTQQEIQTLVEIVTQLFGNRNLNEYLVDDYSKFLTEGQPLSESVEESLAEKMDDDFHGVETAENPKLQREKSKFFIYFKQAVDKMMTQEEVFDDLMPPTNKYFNTKCLDTFQRWFTYLPLWSKIRFVGNHNTPDDTITTGLVEKSFDNFKNNFHTKKMFEPDLILEHAAYATGLVTEALWRGRARRVPKRKRSPEAENSGNKKPKTKAGTRGFVGSPAFATARWGKRTGRKSTKYVPKIKAMKKGKTLRGISLPEIKFDAAQEDCSTSSEINISGPAEIPARIQTFTIDDDSVFERYLGETHSEMKLDSNDWAISTKKRLELFKTPLYSIGDEEELLCLNPGALVNDAVANAIATHIFENSNYANDRKFQLILSNFIEHTRKGKFVARMSRLPDESLFDKENGTLYMLRFTNSPKHCFLNSINFKTQTVLMYDSLPGAIDKVTKRVFFDALVTALNLHFELIDPFWTLESCTCPTQLPKSNDCAIMALAPKREVGKTKKALKAKQPSEQKSNSGVIDDDEEKDPDSGQSIVVEIMTNEEPPREEKREVVYNEEEENLNSETAQSKPVVKPPPTGREEEDLNWGSSISTPRRKPCPKFKTAQRQKSPSPLIVMEEGAEEVEATAPIPSAPSLESSKSLPTENDQENRKNAEEEDHTDGTGKTANEQADTDPEDAPAADDEGENDHDDDYDNFFVENIETDRRRDSRRNCYGFERFALIVKYEDFNKTGIINLEDHQTWKLYKRVQSMRFVYATSATFILFWLPFGIAMSYYRIVRKPLSEFKSNATRTYVLIFVAFIFILILPIVIFWTNERRKKKGELRVIKWMRKQQRERDRKNKKAVSDSSGFTTFACSNVVVTMECGQEMEIKITSKTSRSASLPNISVELTGNSGINVKRERCVKGSHPTISIIGGGGLF</sequence>
<keyword evidence="2" id="KW-0645">Protease</keyword>
<dbReference type="CDD" id="cd15489">
    <property type="entry name" value="PHD_SF"/>
    <property type="match status" value="1"/>
</dbReference>
<evidence type="ECO:0000256" key="3">
    <source>
        <dbReference type="ARBA" id="ARBA00022801"/>
    </source>
</evidence>
<feature type="compositionally biased region" description="Basic and acidic residues" evidence="5">
    <location>
        <begin position="1752"/>
        <end position="1762"/>
    </location>
</feature>
<keyword evidence="6" id="KW-0812">Transmembrane</keyword>
<protein>
    <submittedName>
        <fullName evidence="8">PHD finger protein ING2</fullName>
    </submittedName>
</protein>
<keyword evidence="9" id="KW-1185">Reference proteome</keyword>
<dbReference type="GO" id="GO:0006508">
    <property type="term" value="P:proteolysis"/>
    <property type="evidence" value="ECO:0007669"/>
    <property type="project" value="UniProtKB-KW"/>
</dbReference>
<keyword evidence="4" id="KW-0788">Thiol protease</keyword>
<dbReference type="Gene3D" id="3.40.395.10">
    <property type="entry name" value="Adenoviral Proteinase, Chain A"/>
    <property type="match status" value="2"/>
</dbReference>
<dbReference type="Proteomes" id="UP000198287">
    <property type="component" value="Unassembled WGS sequence"/>
</dbReference>
<name>A0A226CW91_FOLCA</name>
<dbReference type="EMBL" id="LNIX01000085">
    <property type="protein sequence ID" value="OXA36641.1"/>
    <property type="molecule type" value="Genomic_DNA"/>
</dbReference>
<feature type="compositionally biased region" description="Basic and acidic residues" evidence="5">
    <location>
        <begin position="607"/>
        <end position="619"/>
    </location>
</feature>
<feature type="compositionally biased region" description="Acidic residues" evidence="5">
    <location>
        <begin position="1879"/>
        <end position="1902"/>
    </location>
</feature>
<feature type="compositionally biased region" description="Basic and acidic residues" evidence="5">
    <location>
        <begin position="8"/>
        <end position="19"/>
    </location>
</feature>
<feature type="compositionally biased region" description="Basic residues" evidence="5">
    <location>
        <begin position="1802"/>
        <end position="1814"/>
    </location>
</feature>
<feature type="region of interest" description="Disordered" evidence="5">
    <location>
        <begin position="600"/>
        <end position="625"/>
    </location>
</feature>
<feature type="transmembrane region" description="Helical" evidence="6">
    <location>
        <begin position="2002"/>
        <end position="2022"/>
    </location>
</feature>
<evidence type="ECO:0000313" key="9">
    <source>
        <dbReference type="Proteomes" id="UP000198287"/>
    </source>
</evidence>
<dbReference type="PANTHER" id="PTHR12606:SF141">
    <property type="entry name" value="GH15225P-RELATED"/>
    <property type="match status" value="1"/>
</dbReference>
<reference evidence="8 9" key="1">
    <citation type="submission" date="2015-12" db="EMBL/GenBank/DDBJ databases">
        <title>The genome of Folsomia candida.</title>
        <authorList>
            <person name="Faddeeva A."/>
            <person name="Derks M.F."/>
            <person name="Anvar Y."/>
            <person name="Smit S."/>
            <person name="Van Straalen N."/>
            <person name="Roelofs D."/>
        </authorList>
    </citation>
    <scope>NUCLEOTIDE SEQUENCE [LARGE SCALE GENOMIC DNA]</scope>
    <source>
        <strain evidence="8 9">VU population</strain>
        <tissue evidence="8">Whole body</tissue>
    </source>
</reference>
<dbReference type="SUPFAM" id="SSF54001">
    <property type="entry name" value="Cysteine proteinases"/>
    <property type="match status" value="2"/>
</dbReference>
<evidence type="ECO:0000256" key="2">
    <source>
        <dbReference type="ARBA" id="ARBA00022670"/>
    </source>
</evidence>
<comment type="caution">
    <text evidence="8">The sequence shown here is derived from an EMBL/GenBank/DDBJ whole genome shotgun (WGS) entry which is preliminary data.</text>
</comment>
<feature type="region of interest" description="Disordered" evidence="5">
    <location>
        <begin position="1"/>
        <end position="30"/>
    </location>
</feature>
<dbReference type="Gene3D" id="3.30.40.10">
    <property type="entry name" value="Zinc/RING finger domain, C3HC4 (zinc finger)"/>
    <property type="match status" value="1"/>
</dbReference>
<feature type="compositionally biased region" description="Polar residues" evidence="5">
    <location>
        <begin position="1843"/>
        <end position="1853"/>
    </location>
</feature>
<evidence type="ECO:0000256" key="6">
    <source>
        <dbReference type="SAM" id="Phobius"/>
    </source>
</evidence>
<feature type="transmembrane region" description="Helical" evidence="6">
    <location>
        <begin position="1961"/>
        <end position="1982"/>
    </location>
</feature>
<accession>A0A226CW91</accession>
<evidence type="ECO:0000256" key="1">
    <source>
        <dbReference type="ARBA" id="ARBA00005234"/>
    </source>
</evidence>
<dbReference type="GO" id="GO:0016929">
    <property type="term" value="F:deSUMOylase activity"/>
    <property type="evidence" value="ECO:0007669"/>
    <property type="project" value="TreeGrafter"/>
</dbReference>
<dbReference type="InterPro" id="IPR011011">
    <property type="entry name" value="Znf_FYVE_PHD"/>
</dbReference>
<feature type="domain" description="Ubiquitin-like protease family profile" evidence="7">
    <location>
        <begin position="50"/>
        <end position="222"/>
    </location>
</feature>
<evidence type="ECO:0000256" key="5">
    <source>
        <dbReference type="SAM" id="MobiDB-lite"/>
    </source>
</evidence>
<keyword evidence="3" id="KW-0378">Hydrolase</keyword>
<dbReference type="PANTHER" id="PTHR12606">
    <property type="entry name" value="SENTRIN/SUMO-SPECIFIC PROTEASE"/>
    <property type="match status" value="1"/>
</dbReference>
<gene>
    <name evidence="8" type="ORF">Fcan01_28597</name>
</gene>
<dbReference type="InterPro" id="IPR013083">
    <property type="entry name" value="Znf_RING/FYVE/PHD"/>
</dbReference>
<dbReference type="GO" id="GO:0005634">
    <property type="term" value="C:nucleus"/>
    <property type="evidence" value="ECO:0007669"/>
    <property type="project" value="TreeGrafter"/>
</dbReference>
<evidence type="ECO:0000259" key="7">
    <source>
        <dbReference type="PROSITE" id="PS50600"/>
    </source>
</evidence>
<keyword evidence="6" id="KW-0472">Membrane</keyword>